<comment type="caution">
    <text evidence="4">The sequence shown here is derived from an EMBL/GenBank/DDBJ whole genome shotgun (WGS) entry which is preliminary data.</text>
</comment>
<dbReference type="InterPro" id="IPR052559">
    <property type="entry name" value="V-haloperoxidase"/>
</dbReference>
<dbReference type="Gene3D" id="1.10.606.20">
    <property type="match status" value="1"/>
</dbReference>
<dbReference type="NCBIfam" id="TIGR02595">
    <property type="entry name" value="PEP_CTERM"/>
    <property type="match status" value="1"/>
</dbReference>
<dbReference type="OrthoDB" id="103227at2"/>
<dbReference type="PANTHER" id="PTHR34599:SF1">
    <property type="entry name" value="PHOSPHATIDIC ACID PHOSPHATASE TYPE 2_HALOPEROXIDASE DOMAIN-CONTAINING PROTEIN"/>
    <property type="match status" value="1"/>
</dbReference>
<dbReference type="CDD" id="cd03398">
    <property type="entry name" value="PAP2_haloperoxidase"/>
    <property type="match status" value="1"/>
</dbReference>
<reference evidence="4 5" key="1">
    <citation type="submission" date="2017-07" db="EMBL/GenBank/DDBJ databases">
        <title>Sandarakinorhabdus cyanobacteriorum sp. nov., a novel bacterium isolated from cyanobacterial aggregates in a eutrophic lake.</title>
        <authorList>
            <person name="Cai H."/>
        </authorList>
    </citation>
    <scope>NUCLEOTIDE SEQUENCE [LARGE SCALE GENOMIC DNA]</scope>
    <source>
        <strain evidence="4 5">TH057</strain>
    </source>
</reference>
<feature type="chain" id="PRO_5012581201" description="Phosphatidic acid phosphatase type 2/haloperoxidase domain-containing protein" evidence="1">
    <location>
        <begin position="30"/>
        <end position="453"/>
    </location>
</feature>
<feature type="signal peptide" evidence="1">
    <location>
        <begin position="1"/>
        <end position="29"/>
    </location>
</feature>
<feature type="domain" description="Ice-binding protein C-terminal" evidence="3">
    <location>
        <begin position="422"/>
        <end position="447"/>
    </location>
</feature>
<dbReference type="PANTHER" id="PTHR34599">
    <property type="entry name" value="PEROXIDASE-RELATED"/>
    <property type="match status" value="1"/>
</dbReference>
<dbReference type="InterPro" id="IPR036938">
    <property type="entry name" value="PAP2/HPO_sf"/>
</dbReference>
<dbReference type="AlphaFoldDB" id="A0A255Z8M0"/>
<keyword evidence="1" id="KW-0732">Signal</keyword>
<protein>
    <recommendedName>
        <fullName evidence="6">Phosphatidic acid phosphatase type 2/haloperoxidase domain-containing protein</fullName>
    </recommendedName>
</protein>
<organism evidence="4 5">
    <name type="scientific">Sandarakinorhabdus cyanobacteriorum</name>
    <dbReference type="NCBI Taxonomy" id="1981098"/>
    <lineage>
        <taxon>Bacteria</taxon>
        <taxon>Pseudomonadati</taxon>
        <taxon>Pseudomonadota</taxon>
        <taxon>Alphaproteobacteria</taxon>
        <taxon>Sphingomonadales</taxon>
        <taxon>Sphingosinicellaceae</taxon>
        <taxon>Sandarakinorhabdus</taxon>
    </lineage>
</organism>
<dbReference type="NCBIfam" id="NF035944">
    <property type="entry name" value="PEPxxWA-CTERM"/>
    <property type="match status" value="1"/>
</dbReference>
<dbReference type="Pfam" id="PF07589">
    <property type="entry name" value="PEP-CTERM"/>
    <property type="match status" value="1"/>
</dbReference>
<evidence type="ECO:0000259" key="2">
    <source>
        <dbReference type="Pfam" id="PF01569"/>
    </source>
</evidence>
<feature type="domain" description="Phosphatidic acid phosphatase type 2/haloperoxidase" evidence="2">
    <location>
        <begin position="287"/>
        <end position="397"/>
    </location>
</feature>
<dbReference type="InterPro" id="IPR013424">
    <property type="entry name" value="Ice-binding_C"/>
</dbReference>
<dbReference type="SUPFAM" id="SSF48317">
    <property type="entry name" value="Acid phosphatase/Vanadium-dependent haloperoxidase"/>
    <property type="match status" value="1"/>
</dbReference>
<dbReference type="EMBL" id="NOXT01000016">
    <property type="protein sequence ID" value="OYQ37903.1"/>
    <property type="molecule type" value="Genomic_DNA"/>
</dbReference>
<evidence type="ECO:0008006" key="6">
    <source>
        <dbReference type="Google" id="ProtNLM"/>
    </source>
</evidence>
<evidence type="ECO:0000256" key="1">
    <source>
        <dbReference type="SAM" id="SignalP"/>
    </source>
</evidence>
<proteinExistence type="predicted"/>
<evidence type="ECO:0000313" key="4">
    <source>
        <dbReference type="EMBL" id="OYQ37903.1"/>
    </source>
</evidence>
<keyword evidence="5" id="KW-1185">Reference proteome</keyword>
<sequence length="453" mass="46410">MTERTIGGLRVAMLFAAASTMALPTIAHASAAVQTVNTTLLNSIRSQGTPPPRASRAIAMVGIAMFDAVNAASNGGYDSYHYAGGPVTGVSRDGLAIAAGYTMMGHLFPTLTASLTVDMNAKLDSLSLGAGRRAATVALGSSIATSFFNARAGDGSATAQVPYTPGSNPGDFQPTQPSAPVLPLWGSVSTFAAMNSSQSGNGAPLAVGSAEWIAEYNQVKALGCATCGTAEQQLIARFWADGGGTFTPPGHWVQIANGFMTGLSTLEAARLSAFVGMSVADAGITAWQDKYTYNTWRPVTAINNCTMATCGVDGEPGWTPLLPTPNFPSYVSGHSSFSGGAAGALAAFFKNDNLGFCTGSDPASAVPGETRCFTSFSGAAAEAGISRIYGGIHYEDDNGKAVNNAKNLGAYVVDTQLSKVGAVPEPSSWAMLIAGFGLVGAVARRRRERVVAA</sequence>
<name>A0A255Z8M0_9SPHN</name>
<dbReference type="Proteomes" id="UP000216991">
    <property type="component" value="Unassembled WGS sequence"/>
</dbReference>
<gene>
    <name evidence="4" type="ORF">CHU93_00270</name>
</gene>
<evidence type="ECO:0000259" key="3">
    <source>
        <dbReference type="Pfam" id="PF07589"/>
    </source>
</evidence>
<dbReference type="InterPro" id="IPR000326">
    <property type="entry name" value="PAP2/HPO"/>
</dbReference>
<accession>A0A255Z8M0</accession>
<dbReference type="Pfam" id="PF01569">
    <property type="entry name" value="PAP2"/>
    <property type="match status" value="1"/>
</dbReference>
<evidence type="ECO:0000313" key="5">
    <source>
        <dbReference type="Proteomes" id="UP000216991"/>
    </source>
</evidence>